<dbReference type="AlphaFoldDB" id="E4KMH2"/>
<feature type="transmembrane region" description="Helical" evidence="1">
    <location>
        <begin position="55"/>
        <end position="77"/>
    </location>
</feature>
<reference evidence="2 3" key="1">
    <citation type="submission" date="2010-10" db="EMBL/GenBank/DDBJ databases">
        <authorList>
            <person name="Durkin A.S."/>
            <person name="Madupu R."/>
            <person name="Torralba M."/>
            <person name="Gillis M."/>
            <person name="Methe B."/>
            <person name="Sutton G."/>
            <person name="Nelson K.E."/>
        </authorList>
    </citation>
    <scope>NUCLEOTIDE SEQUENCE [LARGE SCALE GENOMIC DNA]</scope>
    <source>
        <strain evidence="2 3">ACS-139-V-Col8</strain>
    </source>
</reference>
<dbReference type="STRING" id="908337.HMPREF9257_0270"/>
<evidence type="ECO:0000256" key="1">
    <source>
        <dbReference type="SAM" id="Phobius"/>
    </source>
</evidence>
<keyword evidence="1" id="KW-0812">Transmembrane</keyword>
<dbReference type="GO" id="GO:0022857">
    <property type="term" value="F:transmembrane transporter activity"/>
    <property type="evidence" value="ECO:0007669"/>
    <property type="project" value="InterPro"/>
</dbReference>
<feature type="transmembrane region" description="Helical" evidence="1">
    <location>
        <begin position="130"/>
        <end position="156"/>
    </location>
</feature>
<gene>
    <name evidence="2" type="ORF">HMPREF9257_0270</name>
</gene>
<keyword evidence="1" id="KW-1133">Transmembrane helix</keyword>
<proteinExistence type="predicted"/>
<feature type="transmembrane region" description="Helical" evidence="1">
    <location>
        <begin position="89"/>
        <end position="110"/>
    </location>
</feature>
<evidence type="ECO:0008006" key="4">
    <source>
        <dbReference type="Google" id="ProtNLM"/>
    </source>
</evidence>
<keyword evidence="1" id="KW-0472">Membrane</keyword>
<dbReference type="Pfam" id="PF12822">
    <property type="entry name" value="ECF_trnsprt"/>
    <property type="match status" value="1"/>
</dbReference>
<dbReference type="Proteomes" id="UP000005990">
    <property type="component" value="Unassembled WGS sequence"/>
</dbReference>
<name>E4KMH2_9LACT</name>
<dbReference type="eggNOG" id="COG4684">
    <property type="taxonomic scope" value="Bacteria"/>
</dbReference>
<evidence type="ECO:0000313" key="3">
    <source>
        <dbReference type="Proteomes" id="UP000005990"/>
    </source>
</evidence>
<accession>E4KMH2</accession>
<dbReference type="Gene3D" id="1.10.1760.20">
    <property type="match status" value="1"/>
</dbReference>
<feature type="transmembrane region" description="Helical" evidence="1">
    <location>
        <begin position="12"/>
        <end position="35"/>
    </location>
</feature>
<dbReference type="InterPro" id="IPR024529">
    <property type="entry name" value="ECF_trnsprt_substrate-spec"/>
</dbReference>
<dbReference type="EMBL" id="AENN01000005">
    <property type="protein sequence ID" value="EFR31831.1"/>
    <property type="molecule type" value="Genomic_DNA"/>
</dbReference>
<evidence type="ECO:0000313" key="2">
    <source>
        <dbReference type="EMBL" id="EFR31831.1"/>
    </source>
</evidence>
<protein>
    <recommendedName>
        <fullName evidence="4">Integral membrane protein</fullName>
    </recommendedName>
</protein>
<organism evidence="2 3">
    <name type="scientific">Eremococcus coleocola ACS-139-V-Col8</name>
    <dbReference type="NCBI Taxonomy" id="908337"/>
    <lineage>
        <taxon>Bacteria</taxon>
        <taxon>Bacillati</taxon>
        <taxon>Bacillota</taxon>
        <taxon>Bacilli</taxon>
        <taxon>Lactobacillales</taxon>
        <taxon>Aerococcaceae</taxon>
        <taxon>Eremococcus</taxon>
    </lineage>
</organism>
<comment type="caution">
    <text evidence="2">The sequence shown here is derived from an EMBL/GenBank/DDBJ whole genome shotgun (WGS) entry which is preliminary data.</text>
</comment>
<keyword evidence="3" id="KW-1185">Reference proteome</keyword>
<sequence>MLPTISLTIIHITVIIASILVSTRAGILIGFVWGVNSLLRAIFTASPVERLIFQSPFVSILPRMIMPFIIGLLAAYLYKKNMQTPTIGLITGLLGSLLNTILVLGAIGLFKGADFAAGNNINMDQLWPFLGAAVMANGIPEAILSAILTPILLIALERFGNRKRLS</sequence>